<reference evidence="1 2" key="1">
    <citation type="journal article" date="2019" name="Int. J. Syst. Evol. Microbiol.">
        <title>The Global Catalogue of Microorganisms (GCM) 10K type strain sequencing project: providing services to taxonomists for standard genome sequencing and annotation.</title>
        <authorList>
            <consortium name="The Broad Institute Genomics Platform"/>
            <consortium name="The Broad Institute Genome Sequencing Center for Infectious Disease"/>
            <person name="Wu L."/>
            <person name="Ma J."/>
        </authorList>
    </citation>
    <scope>NUCLEOTIDE SEQUENCE [LARGE SCALE GENOMIC DNA]</scope>
    <source>
        <strain evidence="1 2">JCM 11444</strain>
    </source>
</reference>
<protein>
    <submittedName>
        <fullName evidence="1">Uncharacterized protein</fullName>
    </submittedName>
</protein>
<evidence type="ECO:0000313" key="2">
    <source>
        <dbReference type="Proteomes" id="UP001500418"/>
    </source>
</evidence>
<proteinExistence type="predicted"/>
<comment type="caution">
    <text evidence="1">The sequence shown here is derived from an EMBL/GenBank/DDBJ whole genome shotgun (WGS) entry which is preliminary data.</text>
</comment>
<dbReference type="Proteomes" id="UP001500418">
    <property type="component" value="Unassembled WGS sequence"/>
</dbReference>
<keyword evidence="2" id="KW-1185">Reference proteome</keyword>
<sequence>MWWQRGTDFPFRKRGSLAQWLRCPRVSTRKFRTGRGPMKVSMLVSTCDIKDCPTIYATDRDTLLVQGEVPTDHGLEIPANEGIVEIPMQLLFDLIRKALRDKLV</sequence>
<organism evidence="1 2">
    <name type="scientific">Streptomyces rhizosphaericus</name>
    <dbReference type="NCBI Taxonomy" id="114699"/>
    <lineage>
        <taxon>Bacteria</taxon>
        <taxon>Bacillati</taxon>
        <taxon>Actinomycetota</taxon>
        <taxon>Actinomycetes</taxon>
        <taxon>Kitasatosporales</taxon>
        <taxon>Streptomycetaceae</taxon>
        <taxon>Streptomyces</taxon>
        <taxon>Streptomyces violaceusniger group</taxon>
    </lineage>
</organism>
<gene>
    <name evidence="1" type="ORF">GCM10009575_076190</name>
</gene>
<dbReference type="EMBL" id="BAAAID010000071">
    <property type="protein sequence ID" value="GAA0951747.1"/>
    <property type="molecule type" value="Genomic_DNA"/>
</dbReference>
<name>A0ABN1R4G2_9ACTN</name>
<evidence type="ECO:0000313" key="1">
    <source>
        <dbReference type="EMBL" id="GAA0951747.1"/>
    </source>
</evidence>
<accession>A0ABN1R4G2</accession>